<organism evidence="1 2">
    <name type="scientific">Herbaspirillum seropedicae (strain SmR1)</name>
    <dbReference type="NCBI Taxonomy" id="757424"/>
    <lineage>
        <taxon>Bacteria</taxon>
        <taxon>Pseudomonadati</taxon>
        <taxon>Pseudomonadota</taxon>
        <taxon>Betaproteobacteria</taxon>
        <taxon>Burkholderiales</taxon>
        <taxon>Oxalobacteraceae</taxon>
        <taxon>Herbaspirillum</taxon>
    </lineage>
</organism>
<dbReference type="KEGG" id="hse:Hsero_0773"/>
<protein>
    <submittedName>
        <fullName evidence="1">Uncharacterized protein</fullName>
    </submittedName>
</protein>
<evidence type="ECO:0000313" key="1">
    <source>
        <dbReference type="EMBL" id="ADJ62292.1"/>
    </source>
</evidence>
<name>D8IZH2_HERSS</name>
<gene>
    <name evidence="1" type="ordered locus">Hsero_0773</name>
</gene>
<dbReference type="EMBL" id="CP002039">
    <property type="protein sequence ID" value="ADJ62292.1"/>
    <property type="molecule type" value="Genomic_DNA"/>
</dbReference>
<dbReference type="STRING" id="757424.Hsero_0773"/>
<proteinExistence type="predicted"/>
<reference evidence="1 2" key="1">
    <citation type="submission" date="2010-04" db="EMBL/GenBank/DDBJ databases">
        <title>The genome of Herbaspirillum seropedicae SmR1, an endophytic, nitrogen-fixing, plant-growth promoting beta-Proteobacteria.</title>
        <authorList>
            <person name="Pedrosa F.O."/>
            <person name="Monteiro R.A."/>
            <person name="Wassem R."/>
            <person name="Cruz L.M."/>
            <person name="Ayub R.A."/>
            <person name="Colauto N.B."/>
            <person name="Fernandez M.A."/>
            <person name="Fungaro M.H.P."/>
            <person name="Grisard E.C."/>
            <person name="Hungria M."/>
            <person name="Madeira H.M.F."/>
            <person name="Nodari R.O."/>
            <person name="Osaku C.A."/>
            <person name="Petzl-Erler M.L."/>
            <person name="Terenzi H."/>
            <person name="Vieira L.G.E."/>
            <person name="Almeida M.I.M."/>
            <person name="Alves L.R."/>
            <person name="Arantes O.M.N."/>
            <person name="Balsanelli E."/>
            <person name="Barcellos F.G."/>
            <person name="Baura V.A."/>
            <person name="Binde D.R."/>
            <person name="Campo R.J."/>
            <person name="Chubatsu L.S."/>
            <person name="Chueire L.M.O."/>
            <person name="Ciferri R.R."/>
            <person name="Correa L.C."/>
            <person name="da Conceicao Silva J.L."/>
            <person name="Dabul A.N.G."/>
            <person name="Dambros B.P."/>
            <person name="Faoro H."/>
            <person name="Favetti A."/>
            <person name="Friedermann G."/>
            <person name="Furlaneto M.C."/>
            <person name="Gasques L.S."/>
            <person name="Gimenes C.C.T."/>
            <person name="Gioppo N.M.R."/>
            <person name="Glienke-Blanco C."/>
            <person name="Godoy L.P."/>
            <person name="Guerra M.P."/>
            <person name="Karp S."/>
            <person name="Kava-Cordeiro V."/>
            <person name="Margarido V.P."/>
            <person name="Mathioni S.M."/>
            <person name="Menck-Soares M.A."/>
            <person name="Murace N.K."/>
            <person name="Nicolas M.F."/>
            <person name="Oliveira C.E.C."/>
            <person name="Pagnan N.A.B."/>
            <person name="Pamphile J.A."/>
            <person name="Patussi E.V."/>
            <person name="Pereira L.F.P."/>
            <person name="Pereira-Ferrari L."/>
            <person name="Pinto F.G.S."/>
            <person name="Precoma C."/>
            <person name="Prioli A.J."/>
            <person name="Prioli S.M.A.P."/>
            <person name="Raittz R.T."/>
            <person name="Ramos H.J.O."/>
            <person name="Ribeiro E.M.S.F."/>
            <person name="Rigo L.U."/>
            <person name="Rocha C.L.M.S.C."/>
            <person name="Rocha S.N."/>
            <person name="Santos K."/>
            <person name="Satori D."/>
            <person name="Silva A.G."/>
            <person name="Simao R.C.G."/>
            <person name="Soares M.A.M."/>
            <person name="Souza E.M."/>
            <person name="Steffens M.B.R."/>
            <person name="Steindel M."/>
            <person name="Tadra-Sfeir M.Z."/>
            <person name="Takahashi E.K."/>
            <person name="Torres R.A."/>
            <person name="Valle J.S."/>
            <person name="Vernal J.I."/>
            <person name="Vilas-Boas L.A."/>
            <person name="Watanabe M.A.E."/>
            <person name="Weiss V.A."/>
            <person name="Yates M.A."/>
            <person name="Souza E.M."/>
        </authorList>
    </citation>
    <scope>NUCLEOTIDE SEQUENCE [LARGE SCALE GENOMIC DNA]</scope>
    <source>
        <strain evidence="1 2">SmR1</strain>
    </source>
</reference>
<accession>D8IZH2</accession>
<dbReference type="Proteomes" id="UP000000329">
    <property type="component" value="Chromosome"/>
</dbReference>
<dbReference type="HOGENOM" id="CLU_1459434_0_0_4"/>
<keyword evidence="2" id="KW-1185">Reference proteome</keyword>
<dbReference type="AlphaFoldDB" id="D8IZH2"/>
<sequence length="185" mass="19635">MQDKARSGPEPEDIGAIMESLFASMKQASLEAAATRDEDVVDAPLVPFEPPSVSQGNALNRDMLDKLAQDPRFAGDVQELRARAEQAFAALLNEAYQLAPVGVSSAIAGNVAMGTTMEVRDLMSASRRNLSGSGSSHDERRLMSQYLVVAGISNLGQPGWDPTVASSYAEEGDNLICALLSPPRA</sequence>
<evidence type="ECO:0000313" key="2">
    <source>
        <dbReference type="Proteomes" id="UP000000329"/>
    </source>
</evidence>